<protein>
    <recommendedName>
        <fullName evidence="3">O-succinylhomoserine sulfhydrylase</fullName>
        <shortName evidence="3">OSH sulfhydrylase</shortName>
        <shortName evidence="3">OSHS sulfhydrylase</shortName>
        <ecNumber evidence="3">2.5.1.-</ecNumber>
    </recommendedName>
</protein>
<gene>
    <name evidence="3 5" type="primary">metZ</name>
    <name evidence="5" type="ORF">IGS68_27615</name>
</gene>
<reference evidence="5" key="1">
    <citation type="submission" date="2021-02" db="EMBL/GenBank/DDBJ databases">
        <title>Skermanella TT6 skin isolate.</title>
        <authorList>
            <person name="Lee K."/>
            <person name="Ganzorig M."/>
        </authorList>
    </citation>
    <scope>NUCLEOTIDE SEQUENCE</scope>
    <source>
        <strain evidence="5">TT6</strain>
    </source>
</reference>
<comment type="similarity">
    <text evidence="3">Belongs to the trans-sulfuration enzymes family. MetZ subfamily.</text>
</comment>
<dbReference type="Gene3D" id="3.90.1150.10">
    <property type="entry name" value="Aspartate Aminotransferase, domain 1"/>
    <property type="match status" value="1"/>
</dbReference>
<keyword evidence="2 3" id="KW-0663">Pyridoxal phosphate</keyword>
<dbReference type="SUPFAM" id="SSF53383">
    <property type="entry name" value="PLP-dependent transferases"/>
    <property type="match status" value="1"/>
</dbReference>
<evidence type="ECO:0000313" key="6">
    <source>
        <dbReference type="Proteomes" id="UP000595197"/>
    </source>
</evidence>
<dbReference type="PANTHER" id="PTHR11808:SF80">
    <property type="entry name" value="CYSTATHIONINE GAMMA-LYASE"/>
    <property type="match status" value="1"/>
</dbReference>
<keyword evidence="6" id="KW-1185">Reference proteome</keyword>
<dbReference type="PANTHER" id="PTHR11808">
    <property type="entry name" value="TRANS-SULFURATION ENZYME FAMILY MEMBER"/>
    <property type="match status" value="1"/>
</dbReference>
<organism evidence="5 6">
    <name type="scientific">Skermanella cutis</name>
    <dbReference type="NCBI Taxonomy" id="2775420"/>
    <lineage>
        <taxon>Bacteria</taxon>
        <taxon>Pseudomonadati</taxon>
        <taxon>Pseudomonadota</taxon>
        <taxon>Alphaproteobacteria</taxon>
        <taxon>Rhodospirillales</taxon>
        <taxon>Azospirillaceae</taxon>
        <taxon>Skermanella</taxon>
    </lineage>
</organism>
<feature type="modified residue" description="N6-(pyridoxal phosphate)lysine" evidence="3">
    <location>
        <position position="218"/>
    </location>
</feature>
<evidence type="ECO:0000256" key="3">
    <source>
        <dbReference type="HAMAP-Rule" id="MF_02056"/>
    </source>
</evidence>
<comment type="function">
    <text evidence="3">Catalyzes the formation of L-homocysteine from O-succinyl-L-homoserine (OSHS) and hydrogen sulfide.</text>
</comment>
<dbReference type="InterPro" id="IPR015424">
    <property type="entry name" value="PyrdxlP-dep_Trfase"/>
</dbReference>
<dbReference type="EMBL" id="CP067420">
    <property type="protein sequence ID" value="QQP89685.1"/>
    <property type="molecule type" value="Genomic_DNA"/>
</dbReference>
<keyword evidence="3" id="KW-0028">Amino-acid biosynthesis</keyword>
<proteinExistence type="inferred from homology"/>
<dbReference type="Pfam" id="PF01053">
    <property type="entry name" value="Cys_Met_Meta_PP"/>
    <property type="match status" value="1"/>
</dbReference>
<dbReference type="EC" id="2.5.1.-" evidence="3"/>
<evidence type="ECO:0000256" key="1">
    <source>
        <dbReference type="ARBA" id="ARBA00001933"/>
    </source>
</evidence>
<dbReference type="NCBIfam" id="TIGR01325">
    <property type="entry name" value="O_suc_HS_sulf"/>
    <property type="match status" value="1"/>
</dbReference>
<dbReference type="InterPro" id="IPR015422">
    <property type="entry name" value="PyrdxlP-dep_Trfase_small"/>
</dbReference>
<comment type="pathway">
    <text evidence="3">Amino-acid biosynthesis; L-methionine biosynthesis via de novo pathway; L-homocysteine from O-succinyl-L-homoserine: step 1/1.</text>
</comment>
<dbReference type="Proteomes" id="UP000595197">
    <property type="component" value="Chromosome"/>
</dbReference>
<comment type="subunit">
    <text evidence="3">Homotetramer.</text>
</comment>
<dbReference type="CDD" id="cd00614">
    <property type="entry name" value="CGS_like"/>
    <property type="match status" value="1"/>
</dbReference>
<dbReference type="RefSeq" id="WP_201076220.1">
    <property type="nucleotide sequence ID" value="NZ_CP067420.1"/>
</dbReference>
<name>A0ABX7B7V6_9PROT</name>
<dbReference type="Gene3D" id="3.40.640.10">
    <property type="entry name" value="Type I PLP-dependent aspartate aminotransferase-like (Major domain)"/>
    <property type="match status" value="1"/>
</dbReference>
<dbReference type="InterPro" id="IPR015421">
    <property type="entry name" value="PyrdxlP-dep_Trfase_major"/>
</dbReference>
<dbReference type="InterPro" id="IPR000277">
    <property type="entry name" value="Cys/Met-Metab_PyrdxlP-dep_enz"/>
</dbReference>
<evidence type="ECO:0000313" key="5">
    <source>
        <dbReference type="EMBL" id="QQP89685.1"/>
    </source>
</evidence>
<sequence>MSKNDTSPENGTPATLRPRTRMVHVGTLRTGFDETCEAIFMTSGYVYGSAEEAEAAFATDGLRYVYSRFRNPTVAMFEDRLAAYEGAQRCFATGSGMAAVFAALMCQLKAGDRIVAPRALFGSCLHIVKNLAPQYGIETTLVDGTRAEEWRDALSRPANVVFLETPSNPMLDIVDLGLVCELAHAAGARVVVDNVFATPVLQRPLEFGADIVVYSATKHIDGQGRCLGGAILCDDKFAETLAPFLRHTGPALSPFNAWLLLKGLETMDLRVAAQTDAAQRIAEFLDGHPRIARTLYPGLKSHPQYELAQRQMGGGSTLVAFDVAGGKAEAFRLMNGLRIVKISNNLGDSKSLITHPATSTHQKLSDEDKAAVGISPASIRLSVGLEDAADLIEDLDQALARA</sequence>
<dbReference type="PIRSF" id="PIRSF001434">
    <property type="entry name" value="CGS"/>
    <property type="match status" value="1"/>
</dbReference>
<comment type="cofactor">
    <cofactor evidence="1 3 4">
        <name>pyridoxal 5'-phosphate</name>
        <dbReference type="ChEBI" id="CHEBI:597326"/>
    </cofactor>
</comment>
<keyword evidence="3" id="KW-0808">Transferase</keyword>
<evidence type="ECO:0000256" key="2">
    <source>
        <dbReference type="ARBA" id="ARBA00022898"/>
    </source>
</evidence>
<dbReference type="InterPro" id="IPR006234">
    <property type="entry name" value="O-succ-hSer_sulfhydrylase"/>
</dbReference>
<evidence type="ECO:0000256" key="4">
    <source>
        <dbReference type="RuleBase" id="RU362118"/>
    </source>
</evidence>
<keyword evidence="3" id="KW-0486">Methionine biosynthesis</keyword>
<comment type="catalytic activity">
    <reaction evidence="3">
        <text>O-succinyl-L-homoserine + hydrogen sulfide = L-homocysteine + succinate</text>
        <dbReference type="Rhea" id="RHEA:27826"/>
        <dbReference type="ChEBI" id="CHEBI:29919"/>
        <dbReference type="ChEBI" id="CHEBI:30031"/>
        <dbReference type="ChEBI" id="CHEBI:57661"/>
        <dbReference type="ChEBI" id="CHEBI:58199"/>
    </reaction>
</comment>
<accession>A0ABX7B7V6</accession>
<dbReference type="HAMAP" id="MF_02056">
    <property type="entry name" value="MetZ"/>
    <property type="match status" value="1"/>
</dbReference>